<evidence type="ECO:0000313" key="3">
    <source>
        <dbReference type="Proteomes" id="UP000789831"/>
    </source>
</evidence>
<reference evidence="2" key="1">
    <citation type="submission" date="2021-06" db="EMBL/GenBank/DDBJ databases">
        <authorList>
            <person name="Kallberg Y."/>
            <person name="Tangrot J."/>
            <person name="Rosling A."/>
        </authorList>
    </citation>
    <scope>NUCLEOTIDE SEQUENCE</scope>
    <source>
        <strain evidence="2">MT106</strain>
    </source>
</reference>
<protein>
    <submittedName>
        <fullName evidence="2">5132_t:CDS:1</fullName>
    </submittedName>
</protein>
<evidence type="ECO:0000256" key="1">
    <source>
        <dbReference type="SAM" id="MobiDB-lite"/>
    </source>
</evidence>
<organism evidence="2 3">
    <name type="scientific">Ambispora gerdemannii</name>
    <dbReference type="NCBI Taxonomy" id="144530"/>
    <lineage>
        <taxon>Eukaryota</taxon>
        <taxon>Fungi</taxon>
        <taxon>Fungi incertae sedis</taxon>
        <taxon>Mucoromycota</taxon>
        <taxon>Glomeromycotina</taxon>
        <taxon>Glomeromycetes</taxon>
        <taxon>Archaeosporales</taxon>
        <taxon>Ambisporaceae</taxon>
        <taxon>Ambispora</taxon>
    </lineage>
</organism>
<dbReference type="Proteomes" id="UP000789831">
    <property type="component" value="Unassembled WGS sequence"/>
</dbReference>
<dbReference type="OrthoDB" id="3357341at2759"/>
<keyword evidence="3" id="KW-1185">Reference proteome</keyword>
<evidence type="ECO:0000313" key="2">
    <source>
        <dbReference type="EMBL" id="CAG8482246.1"/>
    </source>
</evidence>
<sequence length="310" mass="35661">MPIQEDGDLINILLERGVNKYDVELKDLKTKELRYRKTRHTTNTNPYCITLIDPISDVAHVEIQGQKSNSKSKQIIMFQPDDEFTFDNTGKITFEYKFRWENEEYYWQKRGNIFSKDLECKMVHDPDPSIGIALYQQKSNTLGVLTLMYWNMDRIPVNDKRGLEYVLCITMLAFLDEWDDKLLGKSVSLIKNQDNKVNLTTVDYQSTPPPPPPRPNSLHPNSSPQFHHQQQHPPSPSPSISSYSSTSNSSYILSPPNSSYSTVSTTYTQQPHQHPNPLPSMPMPIQTQQSPAMNIQQQYHPIYAHDSSIS</sequence>
<proteinExistence type="predicted"/>
<gene>
    <name evidence="2" type="ORF">AGERDE_LOCUS3298</name>
</gene>
<dbReference type="AlphaFoldDB" id="A0A9N8WF43"/>
<name>A0A9N8WF43_9GLOM</name>
<accession>A0A9N8WF43</accession>
<feature type="compositionally biased region" description="Low complexity" evidence="1">
    <location>
        <begin position="216"/>
        <end position="268"/>
    </location>
</feature>
<dbReference type="EMBL" id="CAJVPL010000315">
    <property type="protein sequence ID" value="CAG8482246.1"/>
    <property type="molecule type" value="Genomic_DNA"/>
</dbReference>
<comment type="caution">
    <text evidence="2">The sequence shown here is derived from an EMBL/GenBank/DDBJ whole genome shotgun (WGS) entry which is preliminary data.</text>
</comment>
<feature type="region of interest" description="Disordered" evidence="1">
    <location>
        <begin position="201"/>
        <end position="292"/>
    </location>
</feature>